<evidence type="ECO:0000259" key="4">
    <source>
        <dbReference type="PROSITE" id="PS51077"/>
    </source>
</evidence>
<reference evidence="6 7" key="1">
    <citation type="submission" date="2019-06" db="EMBL/GenBank/DDBJ databases">
        <title>Sequencing the genomes of 1000 actinobacteria strains.</title>
        <authorList>
            <person name="Klenk H.-P."/>
        </authorList>
    </citation>
    <scope>NUCLEOTIDE SEQUENCE [LARGE SCALE GENOMIC DNA]</scope>
    <source>
        <strain evidence="6 7">DSM 19560</strain>
    </source>
</reference>
<dbReference type="InterPro" id="IPR036388">
    <property type="entry name" value="WH-like_DNA-bd_sf"/>
</dbReference>
<feature type="domain" description="IclR-ED" evidence="5">
    <location>
        <begin position="64"/>
        <end position="251"/>
    </location>
</feature>
<keyword evidence="7" id="KW-1185">Reference proteome</keyword>
<evidence type="ECO:0000256" key="3">
    <source>
        <dbReference type="ARBA" id="ARBA00023163"/>
    </source>
</evidence>
<dbReference type="PANTHER" id="PTHR30136:SF24">
    <property type="entry name" value="HTH-TYPE TRANSCRIPTIONAL REPRESSOR ALLR"/>
    <property type="match status" value="1"/>
</dbReference>
<dbReference type="SUPFAM" id="SSF55781">
    <property type="entry name" value="GAF domain-like"/>
    <property type="match status" value="1"/>
</dbReference>
<dbReference type="InterPro" id="IPR005471">
    <property type="entry name" value="Tscrpt_reg_IclR_N"/>
</dbReference>
<dbReference type="InterPro" id="IPR050707">
    <property type="entry name" value="HTH_MetabolicPath_Reg"/>
</dbReference>
<dbReference type="Gene3D" id="3.30.450.40">
    <property type="match status" value="1"/>
</dbReference>
<dbReference type="InterPro" id="IPR029016">
    <property type="entry name" value="GAF-like_dom_sf"/>
</dbReference>
<keyword evidence="3" id="KW-0804">Transcription</keyword>
<evidence type="ECO:0000313" key="6">
    <source>
        <dbReference type="EMBL" id="TWE12339.1"/>
    </source>
</evidence>
<dbReference type="SUPFAM" id="SSF46785">
    <property type="entry name" value="Winged helix' DNA-binding domain"/>
    <property type="match status" value="1"/>
</dbReference>
<dbReference type="PROSITE" id="PS51077">
    <property type="entry name" value="HTH_ICLR"/>
    <property type="match status" value="1"/>
</dbReference>
<dbReference type="GO" id="GO:0003677">
    <property type="term" value="F:DNA binding"/>
    <property type="evidence" value="ECO:0007669"/>
    <property type="project" value="UniProtKB-KW"/>
</dbReference>
<dbReference type="Gene3D" id="1.10.10.10">
    <property type="entry name" value="Winged helix-like DNA-binding domain superfamily/Winged helix DNA-binding domain"/>
    <property type="match status" value="1"/>
</dbReference>
<feature type="domain" description="HTH iclR-type" evidence="4">
    <location>
        <begin position="10"/>
        <end position="70"/>
    </location>
</feature>
<keyword evidence="2" id="KW-0238">DNA-binding</keyword>
<dbReference type="Proteomes" id="UP000318297">
    <property type="component" value="Unassembled WGS sequence"/>
</dbReference>
<evidence type="ECO:0000313" key="7">
    <source>
        <dbReference type="Proteomes" id="UP000318297"/>
    </source>
</evidence>
<dbReference type="SMART" id="SM00346">
    <property type="entry name" value="HTH_ICLR"/>
    <property type="match status" value="1"/>
</dbReference>
<proteinExistence type="predicted"/>
<dbReference type="EMBL" id="VIVQ01000001">
    <property type="protein sequence ID" value="TWE12339.1"/>
    <property type="molecule type" value="Genomic_DNA"/>
</dbReference>
<dbReference type="InterPro" id="IPR014757">
    <property type="entry name" value="Tscrpt_reg_IclR_C"/>
</dbReference>
<evidence type="ECO:0000256" key="2">
    <source>
        <dbReference type="ARBA" id="ARBA00023125"/>
    </source>
</evidence>
<dbReference type="RefSeq" id="WP_170226384.1">
    <property type="nucleotide sequence ID" value="NZ_VIVQ01000001.1"/>
</dbReference>
<dbReference type="Pfam" id="PF01614">
    <property type="entry name" value="IclR_C"/>
    <property type="match status" value="1"/>
</dbReference>
<name>A0A561E9Q3_9MICO</name>
<dbReference type="PANTHER" id="PTHR30136">
    <property type="entry name" value="HELIX-TURN-HELIX TRANSCRIPTIONAL REGULATOR, ICLR FAMILY"/>
    <property type="match status" value="1"/>
</dbReference>
<sequence length="252" mass="26329">MTASERRTGVQSVDRALDVVEALGDGRPRGISELATATGLSVATVHRILTTLSDRGYSVQVDERKYTVGPAALRLADLSRQSLADRALPHARRLAAIFGESANVAIRRGNSMVYVAQAPSPHSLRIFTEVGRVVPMHSTAIGKATLAALPGDEATELISSLSLRATTRHTIVTVADLEAELDGIRERGFAIDEEEQELGVRCVAAVAPGSAAPTVALSVSGPSERFTRQVAEAAGPSVAAAAREFAEAPAAG</sequence>
<dbReference type="Pfam" id="PF09339">
    <property type="entry name" value="HTH_IclR"/>
    <property type="match status" value="1"/>
</dbReference>
<dbReference type="AlphaFoldDB" id="A0A561E9Q3"/>
<dbReference type="PROSITE" id="PS51078">
    <property type="entry name" value="ICLR_ED"/>
    <property type="match status" value="1"/>
</dbReference>
<comment type="caution">
    <text evidence="6">The sequence shown here is derived from an EMBL/GenBank/DDBJ whole genome shotgun (WGS) entry which is preliminary data.</text>
</comment>
<dbReference type="InterPro" id="IPR036390">
    <property type="entry name" value="WH_DNA-bd_sf"/>
</dbReference>
<keyword evidence="1" id="KW-0805">Transcription regulation</keyword>
<accession>A0A561E9Q3</accession>
<gene>
    <name evidence="6" type="ORF">BKA23_1142</name>
</gene>
<dbReference type="GO" id="GO:0045892">
    <property type="term" value="P:negative regulation of DNA-templated transcription"/>
    <property type="evidence" value="ECO:0007669"/>
    <property type="project" value="TreeGrafter"/>
</dbReference>
<organism evidence="6 7">
    <name type="scientific">Rudaeicoccus suwonensis</name>
    <dbReference type="NCBI Taxonomy" id="657409"/>
    <lineage>
        <taxon>Bacteria</taxon>
        <taxon>Bacillati</taxon>
        <taxon>Actinomycetota</taxon>
        <taxon>Actinomycetes</taxon>
        <taxon>Micrococcales</taxon>
        <taxon>Dermacoccaceae</taxon>
        <taxon>Rudaeicoccus</taxon>
    </lineage>
</organism>
<dbReference type="GO" id="GO:0003700">
    <property type="term" value="F:DNA-binding transcription factor activity"/>
    <property type="evidence" value="ECO:0007669"/>
    <property type="project" value="TreeGrafter"/>
</dbReference>
<evidence type="ECO:0000259" key="5">
    <source>
        <dbReference type="PROSITE" id="PS51078"/>
    </source>
</evidence>
<protein>
    <submittedName>
        <fullName evidence="6">IclR family transcriptional regulator</fullName>
    </submittedName>
</protein>
<evidence type="ECO:0000256" key="1">
    <source>
        <dbReference type="ARBA" id="ARBA00023015"/>
    </source>
</evidence>